<dbReference type="EMBL" id="KB632404">
    <property type="protein sequence ID" value="ERL95074.1"/>
    <property type="molecule type" value="Genomic_DNA"/>
</dbReference>
<reference evidence="2 3" key="1">
    <citation type="journal article" date="2013" name="Genome Biol.">
        <title>Draft genome of the mountain pine beetle, Dendroctonus ponderosae Hopkins, a major forest pest.</title>
        <authorList>
            <person name="Keeling C.I."/>
            <person name="Yuen M.M."/>
            <person name="Liao N.Y."/>
            <person name="Docking T.R."/>
            <person name="Chan S.K."/>
            <person name="Taylor G.A."/>
            <person name="Palmquist D.L."/>
            <person name="Jackman S.D."/>
            <person name="Nguyen A."/>
            <person name="Li M."/>
            <person name="Henderson H."/>
            <person name="Janes J.K."/>
            <person name="Zhao Y."/>
            <person name="Pandoh P."/>
            <person name="Moore R."/>
            <person name="Sperling F.A."/>
            <person name="Huber D.P."/>
            <person name="Birol I."/>
            <person name="Jones S.J."/>
            <person name="Bohlmann J."/>
        </authorList>
    </citation>
    <scope>NUCLEOTIDE SEQUENCE</scope>
</reference>
<accession>U4ULX2</accession>
<name>U4ULX2_DENPD</name>
<dbReference type="Proteomes" id="UP000030742">
    <property type="component" value="Unassembled WGS sequence"/>
</dbReference>
<feature type="region of interest" description="Disordered" evidence="1">
    <location>
        <begin position="89"/>
        <end position="110"/>
    </location>
</feature>
<evidence type="ECO:0000313" key="3">
    <source>
        <dbReference type="Proteomes" id="UP000030742"/>
    </source>
</evidence>
<proteinExistence type="predicted"/>
<sequence>MIKVTVKTLDSRNHQFEVEETSRSLKTTSPKPWTFLLLDKGSFTVGEFFVRTPNFPTMVGELTERPQVPKLWSFLDLNDKVVHLVQTVPPNPGPRIHRSLTPPPDLNRARGGFRGFDRVGNTVYMGMSPVTIPPSILDPQQMIPPRATHTLSSSRLNVARRMLRHAENVIRQLESPNGEEPPVQPEESNEEEMTPIIEAR</sequence>
<gene>
    <name evidence="2" type="ORF">D910_12344</name>
</gene>
<feature type="region of interest" description="Disordered" evidence="1">
    <location>
        <begin position="171"/>
        <end position="200"/>
    </location>
</feature>
<dbReference type="OrthoDB" id="1885901at2759"/>
<evidence type="ECO:0000313" key="2">
    <source>
        <dbReference type="EMBL" id="ERL95074.1"/>
    </source>
</evidence>
<protein>
    <submittedName>
        <fullName evidence="2">Uncharacterized protein</fullName>
    </submittedName>
</protein>
<evidence type="ECO:0000256" key="1">
    <source>
        <dbReference type="SAM" id="MobiDB-lite"/>
    </source>
</evidence>
<dbReference type="STRING" id="77166.U4ULX2"/>
<dbReference type="AlphaFoldDB" id="U4ULX2"/>
<organism evidence="2 3">
    <name type="scientific">Dendroctonus ponderosae</name>
    <name type="common">Mountain pine beetle</name>
    <dbReference type="NCBI Taxonomy" id="77166"/>
    <lineage>
        <taxon>Eukaryota</taxon>
        <taxon>Metazoa</taxon>
        <taxon>Ecdysozoa</taxon>
        <taxon>Arthropoda</taxon>
        <taxon>Hexapoda</taxon>
        <taxon>Insecta</taxon>
        <taxon>Pterygota</taxon>
        <taxon>Neoptera</taxon>
        <taxon>Endopterygota</taxon>
        <taxon>Coleoptera</taxon>
        <taxon>Polyphaga</taxon>
        <taxon>Cucujiformia</taxon>
        <taxon>Curculionidae</taxon>
        <taxon>Scolytinae</taxon>
        <taxon>Dendroctonus</taxon>
    </lineage>
</organism>